<evidence type="ECO:0000259" key="5">
    <source>
        <dbReference type="PROSITE" id="PS50977"/>
    </source>
</evidence>
<dbReference type="GO" id="GO:0000976">
    <property type="term" value="F:transcription cis-regulatory region binding"/>
    <property type="evidence" value="ECO:0007669"/>
    <property type="project" value="TreeGrafter"/>
</dbReference>
<dbReference type="GO" id="GO:0003700">
    <property type="term" value="F:DNA-binding transcription factor activity"/>
    <property type="evidence" value="ECO:0007669"/>
    <property type="project" value="TreeGrafter"/>
</dbReference>
<dbReference type="InterPro" id="IPR036271">
    <property type="entry name" value="Tet_transcr_reg_TetR-rel_C_sf"/>
</dbReference>
<dbReference type="Pfam" id="PF00440">
    <property type="entry name" value="TetR_N"/>
    <property type="match status" value="1"/>
</dbReference>
<keyword evidence="3" id="KW-0804">Transcription</keyword>
<proteinExistence type="predicted"/>
<evidence type="ECO:0000256" key="1">
    <source>
        <dbReference type="ARBA" id="ARBA00023015"/>
    </source>
</evidence>
<name>A0A511NAE2_DEIC1</name>
<dbReference type="PANTHER" id="PTHR30055:SF234">
    <property type="entry name" value="HTH-TYPE TRANSCRIPTIONAL REGULATOR BETI"/>
    <property type="match status" value="1"/>
</dbReference>
<evidence type="ECO:0000256" key="3">
    <source>
        <dbReference type="ARBA" id="ARBA00023163"/>
    </source>
</evidence>
<dbReference type="InterPro" id="IPR009057">
    <property type="entry name" value="Homeodomain-like_sf"/>
</dbReference>
<dbReference type="AlphaFoldDB" id="A0A511NAE2"/>
<dbReference type="SUPFAM" id="SSF48498">
    <property type="entry name" value="Tetracyclin repressor-like, C-terminal domain"/>
    <property type="match status" value="1"/>
</dbReference>
<dbReference type="PRINTS" id="PR00455">
    <property type="entry name" value="HTHTETR"/>
</dbReference>
<feature type="DNA-binding region" description="H-T-H motif" evidence="4">
    <location>
        <begin position="37"/>
        <end position="56"/>
    </location>
</feature>
<dbReference type="PROSITE" id="PS50977">
    <property type="entry name" value="HTH_TETR_2"/>
    <property type="match status" value="1"/>
</dbReference>
<evidence type="ECO:0000256" key="4">
    <source>
        <dbReference type="PROSITE-ProRule" id="PRU00335"/>
    </source>
</evidence>
<dbReference type="RefSeq" id="WP_186816263.1">
    <property type="nucleotide sequence ID" value="NZ_BJXB01000037.1"/>
</dbReference>
<dbReference type="PANTHER" id="PTHR30055">
    <property type="entry name" value="HTH-TYPE TRANSCRIPTIONAL REGULATOR RUTR"/>
    <property type="match status" value="1"/>
</dbReference>
<dbReference type="Gene3D" id="1.10.357.10">
    <property type="entry name" value="Tetracycline Repressor, domain 2"/>
    <property type="match status" value="1"/>
</dbReference>
<protein>
    <recommendedName>
        <fullName evidence="5">HTH tetR-type domain-containing protein</fullName>
    </recommendedName>
</protein>
<dbReference type="Proteomes" id="UP000321306">
    <property type="component" value="Unassembled WGS sequence"/>
</dbReference>
<evidence type="ECO:0000256" key="2">
    <source>
        <dbReference type="ARBA" id="ARBA00023125"/>
    </source>
</evidence>
<dbReference type="EMBL" id="BJXB01000037">
    <property type="protein sequence ID" value="GEM49537.1"/>
    <property type="molecule type" value="Genomic_DNA"/>
</dbReference>
<accession>A0A511NAE2</accession>
<feature type="domain" description="HTH tetR-type" evidence="5">
    <location>
        <begin position="14"/>
        <end position="74"/>
    </location>
</feature>
<sequence length="186" mass="21368">MPRLWDDTLESHRQHLHQAILDTTARLIHEKGLNGVTMQDIARETGIGRATLYKHFKDLAAILSRWHQQHLEQHLQHLQQTLSTPGTPLEHLKQILTLFAEQAHHHPQTELSHLLHQQPHALEAQQHLLHTLTHLIEVAQQQHQVREDTPAGELALFCLHSLTAATRMPEASLDRLVQLILRALKN</sequence>
<organism evidence="6 7">
    <name type="scientific">Deinococcus cellulosilyticus (strain DSM 18568 / NBRC 106333 / KACC 11606 / 5516J-15)</name>
    <dbReference type="NCBI Taxonomy" id="1223518"/>
    <lineage>
        <taxon>Bacteria</taxon>
        <taxon>Thermotogati</taxon>
        <taxon>Deinococcota</taxon>
        <taxon>Deinococci</taxon>
        <taxon>Deinococcales</taxon>
        <taxon>Deinococcaceae</taxon>
        <taxon>Deinococcus</taxon>
    </lineage>
</organism>
<gene>
    <name evidence="6" type="ORF">DC3_51720</name>
</gene>
<dbReference type="InterPro" id="IPR050109">
    <property type="entry name" value="HTH-type_TetR-like_transc_reg"/>
</dbReference>
<evidence type="ECO:0000313" key="6">
    <source>
        <dbReference type="EMBL" id="GEM49537.1"/>
    </source>
</evidence>
<keyword evidence="1" id="KW-0805">Transcription regulation</keyword>
<dbReference type="InterPro" id="IPR001647">
    <property type="entry name" value="HTH_TetR"/>
</dbReference>
<evidence type="ECO:0000313" key="7">
    <source>
        <dbReference type="Proteomes" id="UP000321306"/>
    </source>
</evidence>
<dbReference type="SUPFAM" id="SSF46689">
    <property type="entry name" value="Homeodomain-like"/>
    <property type="match status" value="1"/>
</dbReference>
<keyword evidence="2 4" id="KW-0238">DNA-binding</keyword>
<keyword evidence="7" id="KW-1185">Reference proteome</keyword>
<comment type="caution">
    <text evidence="6">The sequence shown here is derived from an EMBL/GenBank/DDBJ whole genome shotgun (WGS) entry which is preliminary data.</text>
</comment>
<reference evidence="6 7" key="1">
    <citation type="submission" date="2019-07" db="EMBL/GenBank/DDBJ databases">
        <title>Whole genome shotgun sequence of Deinococcus cellulosilyticus NBRC 106333.</title>
        <authorList>
            <person name="Hosoyama A."/>
            <person name="Uohara A."/>
            <person name="Ohji S."/>
            <person name="Ichikawa N."/>
        </authorList>
    </citation>
    <scope>NUCLEOTIDE SEQUENCE [LARGE SCALE GENOMIC DNA]</scope>
    <source>
        <strain evidence="6 7">NBRC 106333</strain>
    </source>
</reference>